<dbReference type="PRINTS" id="PR01374">
    <property type="entry name" value="TONBPROTEIN"/>
</dbReference>
<evidence type="ECO:0000256" key="5">
    <source>
        <dbReference type="ARBA" id="ARBA00022519"/>
    </source>
</evidence>
<dbReference type="PANTHER" id="PTHR33446">
    <property type="entry name" value="PROTEIN TONB-RELATED"/>
    <property type="match status" value="1"/>
</dbReference>
<dbReference type="GO" id="GO:0015031">
    <property type="term" value="P:protein transport"/>
    <property type="evidence" value="ECO:0007669"/>
    <property type="project" value="UniProtKB-UniRule"/>
</dbReference>
<dbReference type="PANTHER" id="PTHR33446:SF2">
    <property type="entry name" value="PROTEIN TONB"/>
    <property type="match status" value="1"/>
</dbReference>
<dbReference type="STRING" id="634436.SAMN05216361_1983"/>
<protein>
    <recommendedName>
        <fullName evidence="10">Protein TonB</fullName>
    </recommendedName>
</protein>
<dbReference type="GO" id="GO:0031992">
    <property type="term" value="F:energy transducer activity"/>
    <property type="evidence" value="ECO:0007669"/>
    <property type="project" value="InterPro"/>
</dbReference>
<feature type="domain" description="TonB C-terminal" evidence="12">
    <location>
        <begin position="205"/>
        <end position="296"/>
    </location>
</feature>
<evidence type="ECO:0000313" key="14">
    <source>
        <dbReference type="Proteomes" id="UP000184520"/>
    </source>
</evidence>
<gene>
    <name evidence="13" type="ORF">SAMN05216361_1983</name>
</gene>
<comment type="similarity">
    <text evidence="2 10">Belongs to the TonB family.</text>
</comment>
<dbReference type="Proteomes" id="UP000184520">
    <property type="component" value="Unassembled WGS sequence"/>
</dbReference>
<keyword evidence="4 10" id="KW-1003">Cell membrane</keyword>
<dbReference type="AlphaFoldDB" id="A0A1M5J910"/>
<dbReference type="NCBIfam" id="TIGR01352">
    <property type="entry name" value="tonB_Cterm"/>
    <property type="match status" value="1"/>
</dbReference>
<feature type="compositionally biased region" description="Low complexity" evidence="11">
    <location>
        <begin position="171"/>
        <end position="184"/>
    </location>
</feature>
<dbReference type="InterPro" id="IPR037682">
    <property type="entry name" value="TonB_C"/>
</dbReference>
<dbReference type="Pfam" id="PF03544">
    <property type="entry name" value="TonB_C"/>
    <property type="match status" value="1"/>
</dbReference>
<dbReference type="Gene3D" id="3.30.1150.10">
    <property type="match status" value="1"/>
</dbReference>
<dbReference type="GO" id="GO:0098797">
    <property type="term" value="C:plasma membrane protein complex"/>
    <property type="evidence" value="ECO:0007669"/>
    <property type="project" value="TreeGrafter"/>
</dbReference>
<keyword evidence="7 10" id="KW-0653">Protein transport</keyword>
<dbReference type="InterPro" id="IPR003538">
    <property type="entry name" value="TonB"/>
</dbReference>
<dbReference type="EMBL" id="FQWD01000003">
    <property type="protein sequence ID" value="SHG36730.1"/>
    <property type="molecule type" value="Genomic_DNA"/>
</dbReference>
<keyword evidence="9" id="KW-0472">Membrane</keyword>
<keyword evidence="10" id="KW-0735">Signal-anchor</keyword>
<evidence type="ECO:0000256" key="1">
    <source>
        <dbReference type="ARBA" id="ARBA00004383"/>
    </source>
</evidence>
<feature type="region of interest" description="Disordered" evidence="11">
    <location>
        <begin position="137"/>
        <end position="192"/>
    </location>
</feature>
<keyword evidence="14" id="KW-1185">Reference proteome</keyword>
<evidence type="ECO:0000256" key="2">
    <source>
        <dbReference type="ARBA" id="ARBA00006555"/>
    </source>
</evidence>
<evidence type="ECO:0000256" key="9">
    <source>
        <dbReference type="ARBA" id="ARBA00023136"/>
    </source>
</evidence>
<evidence type="ECO:0000256" key="7">
    <source>
        <dbReference type="ARBA" id="ARBA00022927"/>
    </source>
</evidence>
<keyword evidence="3 10" id="KW-0813">Transport</keyword>
<dbReference type="InterPro" id="IPR051045">
    <property type="entry name" value="TonB-dependent_transducer"/>
</dbReference>
<dbReference type="GO" id="GO:0055085">
    <property type="term" value="P:transmembrane transport"/>
    <property type="evidence" value="ECO:0007669"/>
    <property type="project" value="InterPro"/>
</dbReference>
<evidence type="ECO:0000256" key="6">
    <source>
        <dbReference type="ARBA" id="ARBA00022692"/>
    </source>
</evidence>
<feature type="compositionally biased region" description="Basic and acidic residues" evidence="11">
    <location>
        <begin position="55"/>
        <end position="65"/>
    </location>
</feature>
<evidence type="ECO:0000256" key="11">
    <source>
        <dbReference type="SAM" id="MobiDB-lite"/>
    </source>
</evidence>
<keyword evidence="6" id="KW-0812">Transmembrane</keyword>
<feature type="region of interest" description="Disordered" evidence="11">
    <location>
        <begin position="52"/>
        <end position="89"/>
    </location>
</feature>
<evidence type="ECO:0000256" key="3">
    <source>
        <dbReference type="ARBA" id="ARBA00022448"/>
    </source>
</evidence>
<evidence type="ECO:0000256" key="8">
    <source>
        <dbReference type="ARBA" id="ARBA00022989"/>
    </source>
</evidence>
<dbReference type="SUPFAM" id="SSF74653">
    <property type="entry name" value="TolA/TonB C-terminal domain"/>
    <property type="match status" value="1"/>
</dbReference>
<dbReference type="GO" id="GO:0015891">
    <property type="term" value="P:siderophore transport"/>
    <property type="evidence" value="ECO:0007669"/>
    <property type="project" value="InterPro"/>
</dbReference>
<dbReference type="InterPro" id="IPR006260">
    <property type="entry name" value="TonB/TolA_C"/>
</dbReference>
<dbReference type="PROSITE" id="PS52015">
    <property type="entry name" value="TONB_CTD"/>
    <property type="match status" value="1"/>
</dbReference>
<accession>A0A1M5J910</accession>
<comment type="subcellular location">
    <subcellularLocation>
        <location evidence="1 10">Cell inner membrane</location>
        <topology evidence="1 10">Single-pass membrane protein</topology>
        <orientation evidence="1 10">Periplasmic side</orientation>
    </subcellularLocation>
</comment>
<evidence type="ECO:0000313" key="13">
    <source>
        <dbReference type="EMBL" id="SHG36730.1"/>
    </source>
</evidence>
<sequence>MKVVWFSASVVVHGAVFAGLFWGTQVTSGMETTATGLTAAVSQQAARLVLVAPPKPEKSDVEPKPASDLPELTDAPEQPKVVEPQASTDDDAIAKVLEKPVEADPAPAPEIDEIPPLQPVEPKQLDKNEALVKASEVPEQQVAASEPAVEVKPVNDVEPELASPEPEMAEQAQSAQQASLGQQGDNAEKASVAGEHNDAALPWAEYKALVYAAINAQKIYPKQAKIRRIEGVVTVRFEVNHNGLVSQFEIIKKAKSRYLNRSTRELFADLRLPQPESQILHLLPSTMTVPIKYSLN</sequence>
<dbReference type="GO" id="GO:0030288">
    <property type="term" value="C:outer membrane-bounded periplasmic space"/>
    <property type="evidence" value="ECO:0007669"/>
    <property type="project" value="InterPro"/>
</dbReference>
<name>A0A1M5J910_9ALTE</name>
<keyword evidence="8" id="KW-1133">Transmembrane helix</keyword>
<comment type="function">
    <text evidence="10">Interacts with outer membrane receptor proteins that carry out high-affinity binding and energy dependent uptake into the periplasmic space of specific substrates. It could act to transduce energy from the cytoplasmic membrane to specific energy-requiring processes in the outer membrane, resulting in the release into the periplasm of ligands bound by these outer membrane proteins.</text>
</comment>
<proteinExistence type="inferred from homology"/>
<dbReference type="RefSeq" id="WP_073321737.1">
    <property type="nucleotide sequence ID" value="NZ_FQWD01000003.1"/>
</dbReference>
<evidence type="ECO:0000259" key="12">
    <source>
        <dbReference type="PROSITE" id="PS52015"/>
    </source>
</evidence>
<evidence type="ECO:0000256" key="10">
    <source>
        <dbReference type="RuleBase" id="RU362123"/>
    </source>
</evidence>
<organism evidence="13 14">
    <name type="scientific">Marisediminitalea aggregata</name>
    <dbReference type="NCBI Taxonomy" id="634436"/>
    <lineage>
        <taxon>Bacteria</taxon>
        <taxon>Pseudomonadati</taxon>
        <taxon>Pseudomonadota</taxon>
        <taxon>Gammaproteobacteria</taxon>
        <taxon>Alteromonadales</taxon>
        <taxon>Alteromonadaceae</taxon>
        <taxon>Marisediminitalea</taxon>
    </lineage>
</organism>
<keyword evidence="5 10" id="KW-0997">Cell inner membrane</keyword>
<evidence type="ECO:0000256" key="4">
    <source>
        <dbReference type="ARBA" id="ARBA00022475"/>
    </source>
</evidence>
<dbReference type="OrthoDB" id="6077935at2"/>
<reference evidence="14" key="1">
    <citation type="submission" date="2016-11" db="EMBL/GenBank/DDBJ databases">
        <authorList>
            <person name="Varghese N."/>
            <person name="Submissions S."/>
        </authorList>
    </citation>
    <scope>NUCLEOTIDE SEQUENCE [LARGE SCALE GENOMIC DNA]</scope>
    <source>
        <strain evidence="14">CGMCC 1.8995</strain>
    </source>
</reference>